<dbReference type="UniPathway" id="UPA00098">
    <property type="reaction ID" value="UER00361"/>
</dbReference>
<dbReference type="Pfam" id="PF03807">
    <property type="entry name" value="F420_oxidored"/>
    <property type="match status" value="1"/>
</dbReference>
<dbReference type="InterPro" id="IPR028939">
    <property type="entry name" value="P5C_Rdtase_cat_N"/>
</dbReference>
<keyword evidence="5 9" id="KW-0641">Proline biosynthesis</keyword>
<sequence length="269" mass="29335">MEKRKVGFIGCGKMAQAMVNGMLQSSFMQREDIFASTKSMESAQMIMETFQIETTLDNKQVAGFADVLIIAVKPHLYGEVIQEVSSYVKKETILVTIAAGIDLAYIESKMSKEIKVIRSMPNTPSLVGEGMTVFCANDKVNENEIAFIKDLFASFGQVEMVDESLMDYIPAISGSSPAYVYMFIEALADGGVRSGIPRDKAYKLAAQAVLGAAQMVLETGKHPGILKDEVCTPGGATIEAITTLEQNHFRGTILAAMESCNQKNKDMQK</sequence>
<evidence type="ECO:0000256" key="5">
    <source>
        <dbReference type="ARBA" id="ARBA00022650"/>
    </source>
</evidence>
<evidence type="ECO:0000259" key="14">
    <source>
        <dbReference type="Pfam" id="PF14748"/>
    </source>
</evidence>
<dbReference type="SUPFAM" id="SSF48179">
    <property type="entry name" value="6-phosphogluconate dehydrogenase C-terminal domain-like"/>
    <property type="match status" value="1"/>
</dbReference>
<dbReference type="GO" id="GO:0005737">
    <property type="term" value="C:cytoplasm"/>
    <property type="evidence" value="ECO:0007669"/>
    <property type="project" value="UniProtKB-SubCell"/>
</dbReference>
<dbReference type="PIRSF" id="PIRSF000193">
    <property type="entry name" value="Pyrrol-5-carb_rd"/>
    <property type="match status" value="1"/>
</dbReference>
<dbReference type="Gene3D" id="3.40.50.720">
    <property type="entry name" value="NAD(P)-binding Rossmann-like Domain"/>
    <property type="match status" value="1"/>
</dbReference>
<feature type="binding site" evidence="11">
    <location>
        <position position="37"/>
    </location>
    <ligand>
        <name>NADP(+)</name>
        <dbReference type="ChEBI" id="CHEBI:58349"/>
    </ligand>
</feature>
<dbReference type="EMBL" id="JABBPK010000001">
    <property type="protein sequence ID" value="NMO76606.1"/>
    <property type="molecule type" value="Genomic_DNA"/>
</dbReference>
<comment type="catalytic activity">
    <reaction evidence="9">
        <text>L-proline + NAD(+) = (S)-1-pyrroline-5-carboxylate + NADH + 2 H(+)</text>
        <dbReference type="Rhea" id="RHEA:14105"/>
        <dbReference type="ChEBI" id="CHEBI:15378"/>
        <dbReference type="ChEBI" id="CHEBI:17388"/>
        <dbReference type="ChEBI" id="CHEBI:57540"/>
        <dbReference type="ChEBI" id="CHEBI:57945"/>
        <dbReference type="ChEBI" id="CHEBI:60039"/>
        <dbReference type="EC" id="1.5.1.2"/>
    </reaction>
</comment>
<keyword evidence="7 9" id="KW-0560">Oxidoreductase</keyword>
<gene>
    <name evidence="9 15" type="primary">proC</name>
    <name evidence="15" type="ORF">HHU08_06345</name>
</gene>
<feature type="domain" description="Pyrroline-5-carboxylate reductase catalytic N-terminal" evidence="13">
    <location>
        <begin position="5"/>
        <end position="100"/>
    </location>
</feature>
<dbReference type="Proteomes" id="UP000588491">
    <property type="component" value="Unassembled WGS sequence"/>
</dbReference>
<dbReference type="RefSeq" id="WP_016201878.1">
    <property type="nucleotide sequence ID" value="NZ_JABBPK010000001.1"/>
</dbReference>
<dbReference type="PANTHER" id="PTHR11645:SF0">
    <property type="entry name" value="PYRROLINE-5-CARBOXYLATE REDUCTASE 3"/>
    <property type="match status" value="1"/>
</dbReference>
<dbReference type="PANTHER" id="PTHR11645">
    <property type="entry name" value="PYRROLINE-5-CARBOXYLATE REDUCTASE"/>
    <property type="match status" value="1"/>
</dbReference>
<protein>
    <recommendedName>
        <fullName evidence="9 10">Pyrroline-5-carboxylate reductase</fullName>
        <shortName evidence="9">P5C reductase</shortName>
        <shortName evidence="9">P5CR</shortName>
        <ecNumber evidence="9 10">1.5.1.2</ecNumber>
    </recommendedName>
    <alternativeName>
        <fullName evidence="9">PCA reductase</fullName>
    </alternativeName>
</protein>
<dbReference type="FunFam" id="3.40.50.720:FF:000190">
    <property type="entry name" value="Pyrroline-5-carboxylate reductase"/>
    <property type="match status" value="1"/>
</dbReference>
<dbReference type="AlphaFoldDB" id="A0A7Y0PLS4"/>
<feature type="binding site" evidence="11">
    <location>
        <position position="58"/>
    </location>
    <ligand>
        <name>NADPH</name>
        <dbReference type="ChEBI" id="CHEBI:57783"/>
    </ligand>
</feature>
<dbReference type="InterPro" id="IPR053790">
    <property type="entry name" value="P5CR-like_CS"/>
</dbReference>
<comment type="function">
    <text evidence="8 9">Catalyzes the reduction of 1-pyrroline-5-carboxylate (PCA) to L-proline.</text>
</comment>
<evidence type="ECO:0000256" key="2">
    <source>
        <dbReference type="ARBA" id="ARBA00005525"/>
    </source>
</evidence>
<evidence type="ECO:0000256" key="9">
    <source>
        <dbReference type="HAMAP-Rule" id="MF_01925"/>
    </source>
</evidence>
<dbReference type="InterPro" id="IPR008927">
    <property type="entry name" value="6-PGluconate_DH-like_C_sf"/>
</dbReference>
<dbReference type="SUPFAM" id="SSF51735">
    <property type="entry name" value="NAD(P)-binding Rossmann-fold domains"/>
    <property type="match status" value="1"/>
</dbReference>
<dbReference type="HAMAP" id="MF_01925">
    <property type="entry name" value="P5C_reductase"/>
    <property type="match status" value="1"/>
</dbReference>
<dbReference type="InterPro" id="IPR029036">
    <property type="entry name" value="P5CR_dimer"/>
</dbReference>
<evidence type="ECO:0000256" key="1">
    <source>
        <dbReference type="ARBA" id="ARBA00004496"/>
    </source>
</evidence>
<comment type="caution">
    <text evidence="15">The sequence shown here is derived from an EMBL/GenBank/DDBJ whole genome shotgun (WGS) entry which is preliminary data.</text>
</comment>
<feature type="binding site" evidence="11">
    <location>
        <begin position="71"/>
        <end position="74"/>
    </location>
    <ligand>
        <name>NADP(+)</name>
        <dbReference type="ChEBI" id="CHEBI:58349"/>
    </ligand>
</feature>
<keyword evidence="6 9" id="KW-0521">NADP</keyword>
<organism evidence="15 16">
    <name type="scientific">Niallia alba</name>
    <dbReference type="NCBI Taxonomy" id="2729105"/>
    <lineage>
        <taxon>Bacteria</taxon>
        <taxon>Bacillati</taxon>
        <taxon>Bacillota</taxon>
        <taxon>Bacilli</taxon>
        <taxon>Bacillales</taxon>
        <taxon>Bacillaceae</taxon>
        <taxon>Niallia</taxon>
    </lineage>
</organism>
<feature type="binding site" evidence="11">
    <location>
        <begin position="9"/>
        <end position="14"/>
    </location>
    <ligand>
        <name>NADP(+)</name>
        <dbReference type="ChEBI" id="CHEBI:58349"/>
    </ligand>
</feature>
<keyword evidence="16" id="KW-1185">Reference proteome</keyword>
<dbReference type="InterPro" id="IPR036291">
    <property type="entry name" value="NAD(P)-bd_dom_sf"/>
</dbReference>
<comment type="catalytic activity">
    <reaction evidence="9 12">
        <text>L-proline + NADP(+) = (S)-1-pyrroline-5-carboxylate + NADPH + 2 H(+)</text>
        <dbReference type="Rhea" id="RHEA:14109"/>
        <dbReference type="ChEBI" id="CHEBI:15378"/>
        <dbReference type="ChEBI" id="CHEBI:17388"/>
        <dbReference type="ChEBI" id="CHEBI:57783"/>
        <dbReference type="ChEBI" id="CHEBI:58349"/>
        <dbReference type="ChEBI" id="CHEBI:60039"/>
        <dbReference type="EC" id="1.5.1.2"/>
    </reaction>
</comment>
<dbReference type="NCBIfam" id="TIGR00112">
    <property type="entry name" value="proC"/>
    <property type="match status" value="1"/>
</dbReference>
<dbReference type="Gene3D" id="1.10.3730.10">
    <property type="entry name" value="ProC C-terminal domain-like"/>
    <property type="match status" value="1"/>
</dbReference>
<dbReference type="PROSITE" id="PS00521">
    <property type="entry name" value="P5CR"/>
    <property type="match status" value="1"/>
</dbReference>
<evidence type="ECO:0000256" key="7">
    <source>
        <dbReference type="ARBA" id="ARBA00023002"/>
    </source>
</evidence>
<dbReference type="EC" id="1.5.1.2" evidence="9 10"/>
<evidence type="ECO:0000256" key="3">
    <source>
        <dbReference type="ARBA" id="ARBA00022490"/>
    </source>
</evidence>
<evidence type="ECO:0000256" key="6">
    <source>
        <dbReference type="ARBA" id="ARBA00022857"/>
    </source>
</evidence>
<evidence type="ECO:0000256" key="8">
    <source>
        <dbReference type="ARBA" id="ARBA00058118"/>
    </source>
</evidence>
<dbReference type="InterPro" id="IPR000304">
    <property type="entry name" value="Pyrroline-COOH_reductase"/>
</dbReference>
<evidence type="ECO:0000313" key="16">
    <source>
        <dbReference type="Proteomes" id="UP000588491"/>
    </source>
</evidence>
<comment type="pathway">
    <text evidence="9 12">Amino-acid biosynthesis; L-proline biosynthesis; L-proline from L-glutamate 5-semialdehyde: step 1/1.</text>
</comment>
<evidence type="ECO:0000256" key="4">
    <source>
        <dbReference type="ARBA" id="ARBA00022605"/>
    </source>
</evidence>
<dbReference type="GO" id="GO:0055129">
    <property type="term" value="P:L-proline biosynthetic process"/>
    <property type="evidence" value="ECO:0007669"/>
    <property type="project" value="UniProtKB-UniRule"/>
</dbReference>
<evidence type="ECO:0000259" key="13">
    <source>
        <dbReference type="Pfam" id="PF03807"/>
    </source>
</evidence>
<feature type="domain" description="Pyrroline-5-carboxylate reductase dimerisation" evidence="14">
    <location>
        <begin position="163"/>
        <end position="267"/>
    </location>
</feature>
<keyword evidence="3 9" id="KW-0963">Cytoplasm</keyword>
<dbReference type="Pfam" id="PF14748">
    <property type="entry name" value="P5CR_dimer"/>
    <property type="match status" value="1"/>
</dbReference>
<dbReference type="FunFam" id="1.10.3730.10:FF:000001">
    <property type="entry name" value="Pyrroline-5-carboxylate reductase"/>
    <property type="match status" value="1"/>
</dbReference>
<evidence type="ECO:0000256" key="11">
    <source>
        <dbReference type="PIRSR" id="PIRSR000193-1"/>
    </source>
</evidence>
<proteinExistence type="inferred from homology"/>
<evidence type="ECO:0000256" key="10">
    <source>
        <dbReference type="NCBIfam" id="TIGR00112"/>
    </source>
</evidence>
<evidence type="ECO:0000313" key="15">
    <source>
        <dbReference type="EMBL" id="NMO76606.1"/>
    </source>
</evidence>
<comment type="similarity">
    <text evidence="2 9 12">Belongs to the pyrroline-5-carboxylate reductase family.</text>
</comment>
<comment type="subcellular location">
    <subcellularLocation>
        <location evidence="1 9">Cytoplasm</location>
    </subcellularLocation>
</comment>
<reference evidence="15 16" key="1">
    <citation type="submission" date="2020-04" db="EMBL/GenBank/DDBJ databases">
        <title>Bacillus sp. UniB3 isolated from commercial digestive syrup.</title>
        <authorList>
            <person name="Thorat V."/>
            <person name="Kirdat K."/>
            <person name="Tiwarekar B."/>
            <person name="Yadav A."/>
        </authorList>
    </citation>
    <scope>NUCLEOTIDE SEQUENCE [LARGE SCALE GENOMIC DNA]</scope>
    <source>
        <strain evidence="15 16">UniB3</strain>
    </source>
</reference>
<dbReference type="GO" id="GO:0004735">
    <property type="term" value="F:pyrroline-5-carboxylate reductase activity"/>
    <property type="evidence" value="ECO:0007669"/>
    <property type="project" value="UniProtKB-UniRule"/>
</dbReference>
<name>A0A7Y0PLS4_9BACI</name>
<evidence type="ECO:0000256" key="12">
    <source>
        <dbReference type="RuleBase" id="RU003903"/>
    </source>
</evidence>
<accession>A0A7Y0PLS4</accession>
<keyword evidence="4 9" id="KW-0028">Amino-acid biosynthesis</keyword>